<organism evidence="2 3">
    <name type="scientific">Bacteroides intestinalis DSM 17393</name>
    <dbReference type="NCBI Taxonomy" id="471870"/>
    <lineage>
        <taxon>Bacteria</taxon>
        <taxon>Pseudomonadati</taxon>
        <taxon>Bacteroidota</taxon>
        <taxon>Bacteroidia</taxon>
        <taxon>Bacteroidales</taxon>
        <taxon>Bacteroidaceae</taxon>
        <taxon>Bacteroides</taxon>
    </lineage>
</organism>
<dbReference type="AlphaFoldDB" id="B3C5C7"/>
<keyword evidence="1" id="KW-0732">Signal</keyword>
<reference evidence="2 3" key="1">
    <citation type="submission" date="2008-04" db="EMBL/GenBank/DDBJ databases">
        <title>Draft genome sequence of Bacteroides intestinalis (DSM 17393).</title>
        <authorList>
            <person name="Sudarsanam P."/>
            <person name="Ley R."/>
            <person name="Guruge J."/>
            <person name="Turnbaugh P.J."/>
            <person name="Mahowald M."/>
            <person name="Liep D."/>
            <person name="Gordon J."/>
        </authorList>
    </citation>
    <scope>NUCLEOTIDE SEQUENCE [LARGE SCALE GENOMIC DNA]</scope>
    <source>
        <strain evidence="2 3">DSM 17393</strain>
    </source>
</reference>
<evidence type="ECO:0000313" key="2">
    <source>
        <dbReference type="EMBL" id="EDV07711.1"/>
    </source>
</evidence>
<dbReference type="CDD" id="cd13120">
    <property type="entry name" value="BF2867_like_N"/>
    <property type="match status" value="1"/>
</dbReference>
<proteinExistence type="predicted"/>
<dbReference type="STRING" id="471870.BACINT_00109"/>
<comment type="caution">
    <text evidence="2">The sequence shown here is derived from an EMBL/GenBank/DDBJ whole genome shotgun (WGS) entry which is preliminary data.</text>
</comment>
<sequence length="843" mass="93039">MYLKFKLIAMKTKHLLMACALPALFVACSQEEALVNVEPEVQYKGKPLENVTLSFNKETNVATRMVNDGWNLKWKAGDQVGLVWVNAPEIQQQLTKGKEYDPTVLPTTAFWASNTRMTCNDPDNNIFGMQDGQVLEGQYFAYYPYSDRYKVDGKFGLSVDAIQSQGSTDLTQPTEVLSYVVDNMPWVSRRVDEQTQETNKNATYIYPLQNEEAGMSKAINMEMFRFANMLDARVTFKAGSQTIINPEKIQIESVDLIVTTQNEGWAVDKIATSGLFDMSKIKRYNKGAYDEFGIPSLSGTSKYALPTIETQEGLFVNDNKVSSITTIIEQPVAKSTGRVNFLLMPYTEKNSYFTKEYYKLALVIHTNYGVVTVEESDWYKSKKSDPTGMLVLGPNAVESDKFVKINDIEAFYAGGWAARTGAFCTRFIEVNVDDLEFETNCIKTQNDLLATIERINSRNVTNRRFDLCVDGDDANNVLELTDFDWSAESDNEAIKTFITAGNTLRLKEHSDKQVTIKFNGNNKIGAGQLTNLSNKIDIVVSENAVLDVNADFTTGIFVTEQNSILNVNGAKLTTGVATLNGSTNILVTNEEAGELNVANKSENKGTMEVKGILSFKGNAVVSNTGTINLYYTAQLTGVTGQVATLNNSNVINYYYAKSGDKKNVNITNVEDGQFIAEYNDGIVPGTGDNEKKADFMKNANSYGVTHYIISKASDANSEAWSLTNATKITVKKGVTLTFNPTKASTMGLTASKALLYFEGNNELASTGDYASYAKVAVKDITLAYGIKLTNNVEVVLTGKFQAEVDNNNSTTYTVDNKGYIYGGIRVSQSGTITWLGKEYGVKK</sequence>
<evidence type="ECO:0000256" key="1">
    <source>
        <dbReference type="SAM" id="SignalP"/>
    </source>
</evidence>
<protein>
    <submittedName>
        <fullName evidence="2">Uncharacterized protein</fullName>
    </submittedName>
</protein>
<feature type="chain" id="PRO_5002786483" evidence="1">
    <location>
        <begin position="30"/>
        <end position="843"/>
    </location>
</feature>
<dbReference type="Gene3D" id="2.60.40.2620">
    <property type="entry name" value="Fimbrillin-like"/>
    <property type="match status" value="1"/>
</dbReference>
<dbReference type="EMBL" id="ABJL02000001">
    <property type="protein sequence ID" value="EDV07711.1"/>
    <property type="molecule type" value="Genomic_DNA"/>
</dbReference>
<dbReference type="InterPro" id="IPR042278">
    <property type="entry name" value="Mfa-like_1_N"/>
</dbReference>
<accession>B3C5C7</accession>
<evidence type="ECO:0000313" key="3">
    <source>
        <dbReference type="Proteomes" id="UP000004596"/>
    </source>
</evidence>
<gene>
    <name evidence="2" type="ORF">BACINT_00109</name>
</gene>
<feature type="signal peptide" evidence="1">
    <location>
        <begin position="1"/>
        <end position="29"/>
    </location>
</feature>
<name>B3C5C7_9BACE</name>
<reference evidence="2 3" key="2">
    <citation type="submission" date="2008-04" db="EMBL/GenBank/DDBJ databases">
        <authorList>
            <person name="Fulton L."/>
            <person name="Clifton S."/>
            <person name="Fulton B."/>
            <person name="Xu J."/>
            <person name="Minx P."/>
            <person name="Pepin K.H."/>
            <person name="Johnson M."/>
            <person name="Thiruvilangam P."/>
            <person name="Bhonagiri V."/>
            <person name="Nash W.E."/>
            <person name="Mardis E.R."/>
            <person name="Wilson R.K."/>
        </authorList>
    </citation>
    <scope>NUCLEOTIDE SEQUENCE [LARGE SCALE GENOMIC DNA]</scope>
    <source>
        <strain evidence="2 3">DSM 17393</strain>
    </source>
</reference>
<dbReference type="PROSITE" id="PS51257">
    <property type="entry name" value="PROKAR_LIPOPROTEIN"/>
    <property type="match status" value="1"/>
</dbReference>
<dbReference type="Proteomes" id="UP000004596">
    <property type="component" value="Unassembled WGS sequence"/>
</dbReference>